<protein>
    <submittedName>
        <fullName evidence="1">Uncharacterized protein</fullName>
    </submittedName>
</protein>
<dbReference type="AlphaFoldDB" id="A0AAE8M4G1"/>
<sequence length="618" mass="71211">MASNAKDKANLLNLPLELRQQIFHDYFKVEGGYVYDAKSDSLKTADNRPIELSLMSTCRSIANDTRHLPLTINTVKFSTLYREDWRSLAGCFNLVTSYYYILQSDFVIHLARFMTADMLAQLALKYPKFVPQLRVNMLQHQDYIAMVNDTFQDSCSLGERASTAEPGSENSTYNMNLTLCPSIIDNLGMYVDEDTLESYEYCSAFAALDTDSNHELREFWTGTFWEIQGGLSHCLQILAENKPVEFGHHVAKSFPCWTGERPVQDFMGLSFKPWEIPSESGVLHAIKLLQLRDVWKLPSMWHHTPFWRYEDDGDNNPQSNSNLDSDRRGELHNSSGVRCREKIRFSAVAGAIHFLQRRICADQRIHIRSLVLHEDLPSVNNPSCHVQDLAPFFRENPLLQVERHVDWLKCINAEIDSPFDVAAHFQLGWEAEPKLYKGDISPYLAHWLVDALAITDVGIPAEAFTFVLEPGPYVDYCTDIFQQYVHRDIAWSRVYKALAQSGSFVPGSLEWQEVGRYLLQDEDVEALDHLMNKTSPILRCDFNTGVAWDSENVVKETEGLDSHHWIQRWRGRFGEEEFGGRIMLPSDFTYESRVADLFEIQTEDDYLRPRRIDEEENL</sequence>
<reference evidence="1" key="1">
    <citation type="submission" date="2018-03" db="EMBL/GenBank/DDBJ databases">
        <authorList>
            <person name="Guldener U."/>
        </authorList>
    </citation>
    <scope>NUCLEOTIDE SEQUENCE</scope>
</reference>
<evidence type="ECO:0000313" key="2">
    <source>
        <dbReference type="Proteomes" id="UP001187734"/>
    </source>
</evidence>
<gene>
    <name evidence="1" type="ORF">FTOL_03617</name>
</gene>
<evidence type="ECO:0000313" key="1">
    <source>
        <dbReference type="EMBL" id="SPJ73887.1"/>
    </source>
</evidence>
<comment type="caution">
    <text evidence="1">The sequence shown here is derived from an EMBL/GenBank/DDBJ whole genome shotgun (WGS) entry which is preliminary data.</text>
</comment>
<keyword evidence="2" id="KW-1185">Reference proteome</keyword>
<accession>A0AAE8M4G1</accession>
<proteinExistence type="predicted"/>
<name>A0AAE8M4G1_9HYPO</name>
<dbReference type="Proteomes" id="UP001187734">
    <property type="component" value="Unassembled WGS sequence"/>
</dbReference>
<organism evidence="1 2">
    <name type="scientific">Fusarium torulosum</name>
    <dbReference type="NCBI Taxonomy" id="33205"/>
    <lineage>
        <taxon>Eukaryota</taxon>
        <taxon>Fungi</taxon>
        <taxon>Dikarya</taxon>
        <taxon>Ascomycota</taxon>
        <taxon>Pezizomycotina</taxon>
        <taxon>Sordariomycetes</taxon>
        <taxon>Hypocreomycetidae</taxon>
        <taxon>Hypocreales</taxon>
        <taxon>Nectriaceae</taxon>
        <taxon>Fusarium</taxon>
    </lineage>
</organism>
<dbReference type="EMBL" id="ONZP01000107">
    <property type="protein sequence ID" value="SPJ73887.1"/>
    <property type="molecule type" value="Genomic_DNA"/>
</dbReference>